<dbReference type="Proteomes" id="UP001287282">
    <property type="component" value="Unassembled WGS sequence"/>
</dbReference>
<feature type="transmembrane region" description="Helical" evidence="1">
    <location>
        <begin position="12"/>
        <end position="34"/>
    </location>
</feature>
<proteinExistence type="predicted"/>
<evidence type="ECO:0008006" key="4">
    <source>
        <dbReference type="Google" id="ProtNLM"/>
    </source>
</evidence>
<dbReference type="EMBL" id="JAWJBA010000005">
    <property type="protein sequence ID" value="MDV2685751.1"/>
    <property type="molecule type" value="Genomic_DNA"/>
</dbReference>
<dbReference type="RefSeq" id="WP_317122941.1">
    <property type="nucleotide sequence ID" value="NZ_JAWJBA010000005.1"/>
</dbReference>
<comment type="caution">
    <text evidence="2">The sequence shown here is derived from an EMBL/GenBank/DDBJ whole genome shotgun (WGS) entry which is preliminary data.</text>
</comment>
<keyword evidence="3" id="KW-1185">Reference proteome</keyword>
<feature type="transmembrane region" description="Helical" evidence="1">
    <location>
        <begin position="83"/>
        <end position="107"/>
    </location>
</feature>
<accession>A0ABU3XCX7</accession>
<keyword evidence="1" id="KW-1133">Transmembrane helix</keyword>
<evidence type="ECO:0000313" key="2">
    <source>
        <dbReference type="EMBL" id="MDV2685751.1"/>
    </source>
</evidence>
<organism evidence="2 3">
    <name type="scientific">Alkalihalophilus lindianensis</name>
    <dbReference type="NCBI Taxonomy" id="1630542"/>
    <lineage>
        <taxon>Bacteria</taxon>
        <taxon>Bacillati</taxon>
        <taxon>Bacillota</taxon>
        <taxon>Bacilli</taxon>
        <taxon>Bacillales</taxon>
        <taxon>Bacillaceae</taxon>
        <taxon>Alkalihalophilus</taxon>
    </lineage>
</organism>
<protein>
    <recommendedName>
        <fullName evidence="4">YggT family protein</fullName>
    </recommendedName>
</protein>
<reference evidence="2 3" key="1">
    <citation type="submission" date="2023-10" db="EMBL/GenBank/DDBJ databases">
        <title>Screening of Alkalihalobacillus lindianensis BZ-TG-R113 and Its Alleviation of Salt Stress on Rapeseed Growth.</title>
        <authorList>
            <person name="Zhao B."/>
            <person name="Guo T."/>
        </authorList>
    </citation>
    <scope>NUCLEOTIDE SEQUENCE [LARGE SCALE GENOMIC DNA]</scope>
    <source>
        <strain evidence="2 3">BZ-TG-R113</strain>
    </source>
</reference>
<keyword evidence="1" id="KW-0472">Membrane</keyword>
<name>A0ABU3XCX7_9BACI</name>
<gene>
    <name evidence="2" type="ORF">RYX56_15400</name>
</gene>
<evidence type="ECO:0000313" key="3">
    <source>
        <dbReference type="Proteomes" id="UP001287282"/>
    </source>
</evidence>
<evidence type="ECO:0000256" key="1">
    <source>
        <dbReference type="SAM" id="Phobius"/>
    </source>
</evidence>
<keyword evidence="1" id="KW-0812">Transmembrane</keyword>
<sequence>MLSDQIIEYIEIFIAMVFVAQFGFGIALLVLGKVMMEYYEWGIFRPATNWFQKSTNLFMKGTIGAGPYFYARLIKYPWIITKLLFAITLIFMGLTSIVLYYILTWIINILLG</sequence>